<name>A0A4Q0P859_9FLAO</name>
<feature type="transmembrane region" description="Helical" evidence="1">
    <location>
        <begin position="16"/>
        <end position="35"/>
    </location>
</feature>
<evidence type="ECO:0000256" key="1">
    <source>
        <dbReference type="SAM" id="Phobius"/>
    </source>
</evidence>
<organism evidence="2 3">
    <name type="scientific">Leeuwenhoekiella polynyae</name>
    <dbReference type="NCBI Taxonomy" id="1550906"/>
    <lineage>
        <taxon>Bacteria</taxon>
        <taxon>Pseudomonadati</taxon>
        <taxon>Bacteroidota</taxon>
        <taxon>Flavobacteriia</taxon>
        <taxon>Flavobacteriales</taxon>
        <taxon>Flavobacteriaceae</taxon>
        <taxon>Leeuwenhoekiella</taxon>
    </lineage>
</organism>
<protein>
    <submittedName>
        <fullName evidence="2">Uncharacterized protein</fullName>
    </submittedName>
</protein>
<gene>
    <name evidence="2" type="ORF">DSM02_1599</name>
</gene>
<accession>A0A4Q0P859</accession>
<dbReference type="Proteomes" id="UP000289859">
    <property type="component" value="Unassembled WGS sequence"/>
</dbReference>
<keyword evidence="1" id="KW-1133">Transmembrane helix</keyword>
<evidence type="ECO:0000313" key="2">
    <source>
        <dbReference type="EMBL" id="RXG22883.1"/>
    </source>
</evidence>
<comment type="caution">
    <text evidence="2">The sequence shown here is derived from an EMBL/GenBank/DDBJ whole genome shotgun (WGS) entry which is preliminary data.</text>
</comment>
<dbReference type="AlphaFoldDB" id="A0A4Q0P859"/>
<sequence>MSKKITFINQNKTWRLVVPAIGLIVFFTAIFVFTWQDLTAYRNVVDVSTFNLSV</sequence>
<reference evidence="2 3" key="1">
    <citation type="submission" date="2018-07" db="EMBL/GenBank/DDBJ databases">
        <title>Leeuwenhoekiella genomics.</title>
        <authorList>
            <person name="Tahon G."/>
            <person name="Willems A."/>
        </authorList>
    </citation>
    <scope>NUCLEOTIDE SEQUENCE [LARGE SCALE GENOMIC DNA]</scope>
    <source>
        <strain evidence="2 3">LMG 29608</strain>
    </source>
</reference>
<proteinExistence type="predicted"/>
<keyword evidence="1" id="KW-0472">Membrane</keyword>
<evidence type="ECO:0000313" key="3">
    <source>
        <dbReference type="Proteomes" id="UP000289859"/>
    </source>
</evidence>
<keyword evidence="3" id="KW-1185">Reference proteome</keyword>
<keyword evidence="1" id="KW-0812">Transmembrane</keyword>
<dbReference type="EMBL" id="QOVK01000005">
    <property type="protein sequence ID" value="RXG22883.1"/>
    <property type="molecule type" value="Genomic_DNA"/>
</dbReference>